<reference evidence="2" key="1">
    <citation type="journal article" date="2010" name="PLoS Genet.">
        <title>The genome of a pathogenic rhodococcus: cooptive virulence underpinned by key gene acquisitions.</title>
        <authorList>
            <person name="Letek M."/>
            <person name="Gonzalez P."/>
            <person name="Macarthur I."/>
            <person name="Rodriguez H."/>
            <person name="Freeman T.C."/>
            <person name="Valero-Rello A."/>
            <person name="Blanco M."/>
            <person name="Buckley T."/>
            <person name="Cherevach I."/>
            <person name="Fahey R."/>
            <person name="Hapeshi A."/>
            <person name="Holdstock J."/>
            <person name="Leadon D."/>
            <person name="Navas J."/>
            <person name="Ocampo A."/>
            <person name="Quail M.A."/>
            <person name="Sanders M."/>
            <person name="Scortti M.M."/>
            <person name="Prescott J.F."/>
            <person name="Fogarty U."/>
            <person name="Meijer W.G."/>
            <person name="Parkhill J."/>
            <person name="Bentley S.D."/>
            <person name="Vazquez-Boland J.A."/>
        </authorList>
    </citation>
    <scope>NUCLEOTIDE SEQUENCE [LARGE SCALE GENOMIC DNA]</scope>
    <source>
        <strain evidence="2 3">103S</strain>
    </source>
</reference>
<gene>
    <name evidence="2" type="ordered locus">REQ_05360</name>
</gene>
<dbReference type="PANTHER" id="PTHR43384:SF11">
    <property type="entry name" value="SEPTUM SITE DETERMINING PROTEIN"/>
    <property type="match status" value="1"/>
</dbReference>
<dbReference type="Pfam" id="PF26563">
    <property type="entry name" value="Rv3660c_N"/>
    <property type="match status" value="1"/>
</dbReference>
<evidence type="ECO:0000259" key="1">
    <source>
        <dbReference type="Pfam" id="PF26563"/>
    </source>
</evidence>
<protein>
    <submittedName>
        <fullName evidence="2">Membrane protein</fullName>
    </submittedName>
</protein>
<dbReference type="Gene3D" id="3.40.50.300">
    <property type="entry name" value="P-loop containing nucleotide triphosphate hydrolases"/>
    <property type="match status" value="1"/>
</dbReference>
<proteinExistence type="predicted"/>
<dbReference type="KEGG" id="req:REQ_05360"/>
<accession>A0A3S5Y288</accession>
<dbReference type="InterPro" id="IPR050625">
    <property type="entry name" value="ParA/MinD_ATPase"/>
</dbReference>
<dbReference type="GO" id="GO:0051782">
    <property type="term" value="P:negative regulation of cell division"/>
    <property type="evidence" value="ECO:0007669"/>
    <property type="project" value="TreeGrafter"/>
</dbReference>
<feature type="domain" description="Rv3660c-like CheY-like N-terminal" evidence="1">
    <location>
        <begin position="21"/>
        <end position="124"/>
    </location>
</feature>
<dbReference type="RefSeq" id="WP_013414747.1">
    <property type="nucleotide sequence ID" value="NC_014659.1"/>
</dbReference>
<organism evidence="2">
    <name type="scientific">Rhodococcus hoagii (strain 103S)</name>
    <name type="common">Rhodococcus equi</name>
    <dbReference type="NCBI Taxonomy" id="685727"/>
    <lineage>
        <taxon>Bacteria</taxon>
        <taxon>Bacillati</taxon>
        <taxon>Actinomycetota</taxon>
        <taxon>Actinomycetes</taxon>
        <taxon>Mycobacteriales</taxon>
        <taxon>Nocardiaceae</taxon>
        <taxon>Prescottella</taxon>
    </lineage>
</organism>
<dbReference type="InterPro" id="IPR022521">
    <property type="entry name" value="Rv3660c"/>
</dbReference>
<dbReference type="EMBL" id="FN563149">
    <property type="protein sequence ID" value="CBH46659.1"/>
    <property type="molecule type" value="Genomic_DNA"/>
</dbReference>
<dbReference type="NCBIfam" id="TIGR03815">
    <property type="entry name" value="CpaE_hom_Actino"/>
    <property type="match status" value="1"/>
</dbReference>
<evidence type="ECO:0000313" key="2">
    <source>
        <dbReference type="EMBL" id="CBH46659.1"/>
    </source>
</evidence>
<dbReference type="PANTHER" id="PTHR43384">
    <property type="entry name" value="SEPTUM SITE-DETERMINING PROTEIN MIND HOMOLOG, CHLOROPLASTIC-RELATED"/>
    <property type="match status" value="1"/>
</dbReference>
<name>A0A3S5Y288_RHOH1</name>
<dbReference type="Proteomes" id="UP001154400">
    <property type="component" value="Chromosome"/>
</dbReference>
<sequence>MTTASRATPALGSRGVVAAVGERAVLEILRSVAAATDQSFAESAAPVGRSVWMSADLVVLDAAAARECAAGLPRRDRVVIVCSGVPGIADWQAAAEVGADRVLGLPADEDVLVAVFADRNTRREAGGAVVSVVAGSGGAGASTMAAAIALAGARARKTDRAPGVLLLDADPLGSGLDLLLGVERAPGLRWSGLAVEGGRVLADALHAALPAQAGVSVLACDRDSRMGGLTPAAATAVVEAGRRAGCLVVCDVARHPGEVGESVVELSDLVVVVVPATVRGGVASGRVLSWITQRNPHRGIVVRGPAPGGLRGTDLAETLDAPVIAVMRPAPRLDAMLERGGLDPGERSPLAAAARSVLDVLAARPRSGRWAA</sequence>
<dbReference type="GO" id="GO:0009898">
    <property type="term" value="C:cytoplasmic side of plasma membrane"/>
    <property type="evidence" value="ECO:0007669"/>
    <property type="project" value="TreeGrafter"/>
</dbReference>
<dbReference type="AlphaFoldDB" id="A0A3S5Y288"/>
<dbReference type="InterPro" id="IPR027417">
    <property type="entry name" value="P-loop_NTPase"/>
</dbReference>
<dbReference type="GO" id="GO:0016887">
    <property type="term" value="F:ATP hydrolysis activity"/>
    <property type="evidence" value="ECO:0007669"/>
    <property type="project" value="TreeGrafter"/>
</dbReference>
<evidence type="ECO:0000313" key="3">
    <source>
        <dbReference type="Proteomes" id="UP000006892"/>
    </source>
</evidence>
<dbReference type="InterPro" id="IPR059050">
    <property type="entry name" value="Rv3660c_N"/>
</dbReference>
<dbReference type="GO" id="GO:0005829">
    <property type="term" value="C:cytosol"/>
    <property type="evidence" value="ECO:0007669"/>
    <property type="project" value="TreeGrafter"/>
</dbReference>
<dbReference type="GO" id="GO:0005524">
    <property type="term" value="F:ATP binding"/>
    <property type="evidence" value="ECO:0007669"/>
    <property type="project" value="TreeGrafter"/>
</dbReference>
<dbReference type="SUPFAM" id="SSF52540">
    <property type="entry name" value="P-loop containing nucleoside triphosphate hydrolases"/>
    <property type="match status" value="1"/>
</dbReference>